<evidence type="ECO:0000313" key="1">
    <source>
        <dbReference type="EMBL" id="MSE08013.1"/>
    </source>
</evidence>
<dbReference type="EMBL" id="WKKX01000141">
    <property type="protein sequence ID" value="MSE08013.1"/>
    <property type="molecule type" value="Genomic_DNA"/>
</dbReference>
<name>A0A7X2MEQ1_9LACO</name>
<protein>
    <submittedName>
        <fullName evidence="1">Uncharacterized protein</fullName>
    </submittedName>
</protein>
<evidence type="ECO:0000313" key="2">
    <source>
        <dbReference type="Proteomes" id="UP000467635"/>
    </source>
</evidence>
<dbReference type="Proteomes" id="UP000467635">
    <property type="component" value="Unassembled WGS sequence"/>
</dbReference>
<sequence length="297" mass="36163">MIDNYPIKRELRLKKLEKEIEEMKFEREFLMNYPTVSDIFNMYIVNTTVNRRNVQQLMSYPELYARYNIPISKVNEYLKRNILRKYDLNHFHVNTDSTISYMLDFNFEIVLSGIEYTVIGTVKLIRNNKYRLEYLTSKISFGEIDTFELLTTMSLYNKYNPRVSLPWQTDVKPIKQARTEYNKMLEKIQNPKEKLDREEEKLMQNLNPNFFRNYKPSKWGINYRNKIRKKIQKEGFEIDPQNYFSHLVHYVAEDNENVELYKSEINRKLDIYRQKAKKDIITFFNNIQKRSIRIVMK</sequence>
<dbReference type="AlphaFoldDB" id="A0A7X2MEQ1"/>
<comment type="caution">
    <text evidence="1">The sequence shown here is derived from an EMBL/GenBank/DDBJ whole genome shotgun (WGS) entry which is preliminary data.</text>
</comment>
<reference evidence="1 2" key="1">
    <citation type="submission" date="2019-11" db="EMBL/GenBank/DDBJ databases">
        <title>Draft Genome Sequence of Plant Growth-Promoting Rhizosphere-Associated Bacteria.</title>
        <authorList>
            <person name="Vasilyev I.Y."/>
            <person name="Radchenko V."/>
            <person name="Ilnitskaya E.V."/>
        </authorList>
    </citation>
    <scope>NUCLEOTIDE SEQUENCE [LARGE SCALE GENOMIC DNA]</scope>
    <source>
        <strain evidence="1 2">VRA_01-1sq_f</strain>
    </source>
</reference>
<proteinExistence type="predicted"/>
<accession>A0A7X2MEQ1</accession>
<gene>
    <name evidence="1" type="ORF">GKC33_04565</name>
</gene>
<organism evidence="1 2">
    <name type="scientific">Ligilactobacillus salivarius</name>
    <dbReference type="NCBI Taxonomy" id="1624"/>
    <lineage>
        <taxon>Bacteria</taxon>
        <taxon>Bacillati</taxon>
        <taxon>Bacillota</taxon>
        <taxon>Bacilli</taxon>
        <taxon>Lactobacillales</taxon>
        <taxon>Lactobacillaceae</taxon>
        <taxon>Ligilactobacillus</taxon>
    </lineage>
</organism>